<dbReference type="EMBL" id="AP021876">
    <property type="protein sequence ID" value="BBO81628.1"/>
    <property type="molecule type" value="Genomic_DNA"/>
</dbReference>
<gene>
    <name evidence="2" type="ORF">DSCO28_21940</name>
</gene>
<feature type="coiled-coil region" evidence="1">
    <location>
        <begin position="19"/>
        <end position="119"/>
    </location>
</feature>
<dbReference type="RefSeq" id="WP_155322283.1">
    <property type="nucleotide sequence ID" value="NZ_AP021876.1"/>
</dbReference>
<evidence type="ECO:0000313" key="3">
    <source>
        <dbReference type="Proteomes" id="UP000425960"/>
    </source>
</evidence>
<name>A0A5K7ZHE4_9BACT</name>
<organism evidence="2 3">
    <name type="scientific">Desulfosarcina ovata subsp. sediminis</name>
    <dbReference type="NCBI Taxonomy" id="885957"/>
    <lineage>
        <taxon>Bacteria</taxon>
        <taxon>Pseudomonadati</taxon>
        <taxon>Thermodesulfobacteriota</taxon>
        <taxon>Desulfobacteria</taxon>
        <taxon>Desulfobacterales</taxon>
        <taxon>Desulfosarcinaceae</taxon>
        <taxon>Desulfosarcina</taxon>
    </lineage>
</organism>
<protein>
    <recommendedName>
        <fullName evidence="4">Lipoprotein</fullName>
    </recommendedName>
</protein>
<proteinExistence type="predicted"/>
<dbReference type="PROSITE" id="PS51257">
    <property type="entry name" value="PROKAR_LIPOPROTEIN"/>
    <property type="match status" value="1"/>
</dbReference>
<sequence length="154" mass="17722">MAKTLFGAMFFLILTGCTLMQMQHENEILQARIDKKEGQLEALQQETRRLDEKQRQLAVELKKRTLTLNQLNTELDTLVSQNRQLVAMGKSQRRDMSQVEAEILALESKQKELADLKTQALPSSAKAEKVAQLQEEIRNYLVMGLKSKHRQNLQ</sequence>
<dbReference type="KEGG" id="dov:DSCO28_21940"/>
<accession>A0A5K7ZHE4</accession>
<dbReference type="AlphaFoldDB" id="A0A5K7ZHE4"/>
<reference evidence="2 3" key="1">
    <citation type="submission" date="2019-11" db="EMBL/GenBank/DDBJ databases">
        <title>Comparative genomics of hydrocarbon-degrading Desulfosarcina strains.</title>
        <authorList>
            <person name="Watanabe M."/>
            <person name="Kojima H."/>
            <person name="Fukui M."/>
        </authorList>
    </citation>
    <scope>NUCLEOTIDE SEQUENCE [LARGE SCALE GENOMIC DNA]</scope>
    <source>
        <strain evidence="2 3">28bB2T</strain>
    </source>
</reference>
<evidence type="ECO:0008006" key="4">
    <source>
        <dbReference type="Google" id="ProtNLM"/>
    </source>
</evidence>
<evidence type="ECO:0000313" key="2">
    <source>
        <dbReference type="EMBL" id="BBO81628.1"/>
    </source>
</evidence>
<keyword evidence="1" id="KW-0175">Coiled coil</keyword>
<dbReference type="Proteomes" id="UP000425960">
    <property type="component" value="Chromosome"/>
</dbReference>
<evidence type="ECO:0000256" key="1">
    <source>
        <dbReference type="SAM" id="Coils"/>
    </source>
</evidence>